<dbReference type="PROSITE" id="PS51257">
    <property type="entry name" value="PROKAR_LIPOPROTEIN"/>
    <property type="match status" value="1"/>
</dbReference>
<evidence type="ECO:0000313" key="2">
    <source>
        <dbReference type="Proteomes" id="UP000751614"/>
    </source>
</evidence>
<dbReference type="InterPro" id="IPR025366">
    <property type="entry name" value="DUF4270"/>
</dbReference>
<protein>
    <submittedName>
        <fullName evidence="1">DUF4270 domain-containing protein</fullName>
    </submittedName>
</protein>
<evidence type="ECO:0000313" key="1">
    <source>
        <dbReference type="EMBL" id="TMU50447.1"/>
    </source>
</evidence>
<dbReference type="Proteomes" id="UP000751614">
    <property type="component" value="Unassembled WGS sequence"/>
</dbReference>
<reference evidence="1 2" key="1">
    <citation type="submission" date="2019-05" db="EMBL/GenBank/DDBJ databases">
        <title>Flagellimonas sp. AsT0115, sp. nov., isolated from a marine red algae, Asparagopsis taxiformis.</title>
        <authorList>
            <person name="Kim J."/>
            <person name="Jeong S.E."/>
            <person name="Jeon C.O."/>
        </authorList>
    </citation>
    <scope>NUCLEOTIDE SEQUENCE [LARGE SCALE GENOMIC DNA]</scope>
    <source>
        <strain evidence="1 2">AsT0115</strain>
    </source>
</reference>
<gene>
    <name evidence="1" type="ORF">FGG15_19690</name>
</gene>
<dbReference type="EMBL" id="VCNI01000007">
    <property type="protein sequence ID" value="TMU50447.1"/>
    <property type="molecule type" value="Genomic_DNA"/>
</dbReference>
<proteinExistence type="predicted"/>
<dbReference type="RefSeq" id="WP_138839495.1">
    <property type="nucleotide sequence ID" value="NZ_VCNI01000007.1"/>
</dbReference>
<accession>A0ABY2WGG3</accession>
<sequence>MKNVLWLFCPLLVGLLSCNDENLNDTDFLAGDAFTNSNVRVVLIDTLTIDISTLKMDSIVTSPATRMLVGQYSDPVFGTVRAASHMGLIPSEYAIDVEAEYDSITLHLNFDGYYYNDTTITNSVHVKRLLKTLHPAEGDNFYNTSTVEYHDEDLGVFTYDPRPVEADTLEVRLDDVLGQDLFGKLQDNLITNADEFVDYFKGIALIPGLDDDGSVIGFSKEIGASFIRIHFGIAEEDERISDHIDLQFNLNETRVPFFNQISTEAPIDPLQMLTDQEINLSSHDAAGQSFIQSGLGITTRVEFPSLKSIYEINGQGTIMDAILKITPVAGSYNDQLLLRDGFSVFIVDRNNDVIAQLAIDEVFPVTGVLNRDNEEFNDIYYEISLVNYLDELLQSEYETGEALILLPEDFGSTVDRFVLNGAGAGDNSAQLELTYAIYDEDDN</sequence>
<dbReference type="Pfam" id="PF14092">
    <property type="entry name" value="DUF4270"/>
    <property type="match status" value="1"/>
</dbReference>
<name>A0ABY2WGG3_9FLAO</name>
<keyword evidence="2" id="KW-1185">Reference proteome</keyword>
<organism evidence="1 2">
    <name type="scientific">Flagellimonas algicola</name>
    <dbReference type="NCBI Taxonomy" id="2583815"/>
    <lineage>
        <taxon>Bacteria</taxon>
        <taxon>Pseudomonadati</taxon>
        <taxon>Bacteroidota</taxon>
        <taxon>Flavobacteriia</taxon>
        <taxon>Flavobacteriales</taxon>
        <taxon>Flavobacteriaceae</taxon>
        <taxon>Flagellimonas</taxon>
    </lineage>
</organism>
<comment type="caution">
    <text evidence="1">The sequence shown here is derived from an EMBL/GenBank/DDBJ whole genome shotgun (WGS) entry which is preliminary data.</text>
</comment>